<sequence length="263" mass="29256">MEYIKEVSSFYDWLETNTLTDSAIVLWHALMHTCNRAGWPDEFAVAISTLSNKTGLKKDAINRARNRLQQVGRIDFQSRSGQQSAIYRIIPFQVAAQKTTQIDSNRDSGVLSATKRVAIRAQTTSQPAPQSASIIKDFKSASASSSGTGEVEKGYESFYAAHNRVFGFDCNPFQSSQLASYIDQDGMSEAVVIRAIERAGNAAAGYNFKLITKILDDYFKSGVRELEQAVAIDREFDNRQQKPIRKQVGKVRSFAEMARGTES</sequence>
<evidence type="ECO:0000259" key="2">
    <source>
        <dbReference type="Pfam" id="PF07261"/>
    </source>
</evidence>
<keyword evidence="4" id="KW-1185">Reference proteome</keyword>
<comment type="caution">
    <text evidence="3">The sequence shown here is derived from an EMBL/GenBank/DDBJ whole genome shotgun (WGS) entry which is preliminary data.</text>
</comment>
<accession>A0ABT9FL45</accession>
<reference evidence="3 4" key="1">
    <citation type="submission" date="2022-10" db="EMBL/GenBank/DDBJ databases">
        <title>Paenibacillus description and whole genome data of maize root bacterial community.</title>
        <authorList>
            <person name="Marton D."/>
            <person name="Farkas M."/>
            <person name="Cserhati M."/>
        </authorList>
    </citation>
    <scope>NUCLEOTIDE SEQUENCE [LARGE SCALE GENOMIC DNA]</scope>
    <source>
        <strain evidence="3 4">P96</strain>
    </source>
</reference>
<evidence type="ECO:0000256" key="1">
    <source>
        <dbReference type="ARBA" id="ARBA00093462"/>
    </source>
</evidence>
<dbReference type="Gene3D" id="1.10.10.630">
    <property type="entry name" value="DnaD domain-like"/>
    <property type="match status" value="1"/>
</dbReference>
<feature type="domain" description="DnaB/C C-terminal" evidence="2">
    <location>
        <begin position="164"/>
        <end position="230"/>
    </location>
</feature>
<evidence type="ECO:0000313" key="3">
    <source>
        <dbReference type="EMBL" id="MDP4095455.1"/>
    </source>
</evidence>
<dbReference type="RefSeq" id="WP_305753083.1">
    <property type="nucleotide sequence ID" value="NZ_JAPCKK010000001.1"/>
</dbReference>
<comment type="similarity">
    <text evidence="1">Belongs to the DnaB/DnaD family.</text>
</comment>
<dbReference type="Proteomes" id="UP001241848">
    <property type="component" value="Unassembled WGS sequence"/>
</dbReference>
<dbReference type="EMBL" id="JAPCKK010000001">
    <property type="protein sequence ID" value="MDP4095455.1"/>
    <property type="molecule type" value="Genomic_DNA"/>
</dbReference>
<protein>
    <submittedName>
        <fullName evidence="3">DnaD domain protein</fullName>
    </submittedName>
</protein>
<dbReference type="Pfam" id="PF07261">
    <property type="entry name" value="DnaB_2"/>
    <property type="match status" value="1"/>
</dbReference>
<organism evidence="3 4">
    <name type="scientific">Paenibacillus zeirhizosphaerae</name>
    <dbReference type="NCBI Taxonomy" id="2987519"/>
    <lineage>
        <taxon>Bacteria</taxon>
        <taxon>Bacillati</taxon>
        <taxon>Bacillota</taxon>
        <taxon>Bacilli</taxon>
        <taxon>Bacillales</taxon>
        <taxon>Paenibacillaceae</taxon>
        <taxon>Paenibacillus</taxon>
    </lineage>
</organism>
<evidence type="ECO:0000313" key="4">
    <source>
        <dbReference type="Proteomes" id="UP001241848"/>
    </source>
</evidence>
<dbReference type="InterPro" id="IPR034829">
    <property type="entry name" value="DnaD-like_sf"/>
</dbReference>
<name>A0ABT9FL45_9BACL</name>
<dbReference type="InterPro" id="IPR006343">
    <property type="entry name" value="DnaB/C_C"/>
</dbReference>
<gene>
    <name evidence="3" type="ORF">OIN60_01440</name>
</gene>
<dbReference type="SUPFAM" id="SSF158499">
    <property type="entry name" value="DnaD domain-like"/>
    <property type="match status" value="1"/>
</dbReference>
<proteinExistence type="inferred from homology"/>